<organism evidence="3 12">
    <name type="scientific">Paenibacillus melissococcoides</name>
    <dbReference type="NCBI Taxonomy" id="2912268"/>
    <lineage>
        <taxon>Bacteria</taxon>
        <taxon>Bacillati</taxon>
        <taxon>Bacillota</taxon>
        <taxon>Bacilli</taxon>
        <taxon>Bacillales</taxon>
        <taxon>Paenibacillaceae</taxon>
        <taxon>Paenibacillus</taxon>
    </lineage>
</organism>
<sequence>MTKAEMKKVLVVEKIIDGRMTNREGAAALGLSERQVIRLKKKYQSGKGAQELIHKNRGKQPHHALPNEVKERIVELYTAKYYGSNCCHFAELLEEHESLTLSASSVRRILLASGLKQAKQRRRSKAHPPRERKPQAGMLWQIDATPYAWLEDRASSFTLHAAIDDATGTVVGAVFRPNECREAYSLVMQQGIEKYGVPLGLYSDRHTIFRSPNEKLTLEQELAGETKPLSHFGKAMADLHIEHIKAITPQAKGRVERLWQTFQDRLVIELRLLGIKTLEEANAALPSLLQKHNHKFAIEPKMTDSAYLKLDPSIDLNHVFTLRNYRQLGTGNTLSYNGKCYTLAQPASLRLDAKTTVEVRETLTGDVLLWHQGQPWALKETQKPQRKTSGSKKASSASPRKPAQNHPWKTTYDNTKNKRTTKNSSFQDAMYSQHNSYAEVTW</sequence>
<dbReference type="PANTHER" id="PTHR35004:SF7">
    <property type="entry name" value="INTEGRASE PROTEIN"/>
    <property type="match status" value="1"/>
</dbReference>
<evidence type="ECO:0000313" key="10">
    <source>
        <dbReference type="EMBL" id="CAH8249401.1"/>
    </source>
</evidence>
<evidence type="ECO:0000313" key="3">
    <source>
        <dbReference type="EMBL" id="CAH8243208.1"/>
    </source>
</evidence>
<dbReference type="SUPFAM" id="SSF46689">
    <property type="entry name" value="Homeodomain-like"/>
    <property type="match status" value="1"/>
</dbReference>
<dbReference type="Proteomes" id="UP001154322">
    <property type="component" value="Unassembled WGS sequence"/>
</dbReference>
<feature type="compositionally biased region" description="Low complexity" evidence="1">
    <location>
        <begin position="391"/>
        <end position="402"/>
    </location>
</feature>
<dbReference type="InterPro" id="IPR012337">
    <property type="entry name" value="RNaseH-like_sf"/>
</dbReference>
<reference evidence="3" key="1">
    <citation type="submission" date="2022-06" db="EMBL/GenBank/DDBJ databases">
        <authorList>
            <person name="Dietemann V."/>
            <person name="Ory F."/>
            <person name="Dainat B."/>
            <person name="Oberhansli S."/>
        </authorList>
    </citation>
    <scope>NUCLEOTIDE SEQUENCE</scope>
    <source>
        <strain evidence="3">Ena-SAMPLE-TAB-26-04-2022-14:26:32:270-5432</strain>
    </source>
</reference>
<evidence type="ECO:0000313" key="12">
    <source>
        <dbReference type="Proteomes" id="UP001154322"/>
    </source>
</evidence>
<keyword evidence="12" id="KW-1185">Reference proteome</keyword>
<proteinExistence type="predicted"/>
<dbReference type="PROSITE" id="PS50994">
    <property type="entry name" value="INTEGRASE"/>
    <property type="match status" value="1"/>
</dbReference>
<dbReference type="EMBL" id="CALYLO010000001">
    <property type="protein sequence ID" value="CAH8243876.1"/>
    <property type="molecule type" value="Genomic_DNA"/>
</dbReference>
<name>A0ABN8U0V7_9BACL</name>
<protein>
    <submittedName>
        <fullName evidence="3">ISNCY family transposase</fullName>
    </submittedName>
</protein>
<dbReference type="EMBL" id="CALYLO010000005">
    <property type="protein sequence ID" value="CAH8246468.1"/>
    <property type="molecule type" value="Genomic_DNA"/>
</dbReference>
<evidence type="ECO:0000313" key="4">
    <source>
        <dbReference type="EMBL" id="CAH8243876.1"/>
    </source>
</evidence>
<evidence type="ECO:0000256" key="1">
    <source>
        <dbReference type="SAM" id="MobiDB-lite"/>
    </source>
</evidence>
<dbReference type="SUPFAM" id="SSF53098">
    <property type="entry name" value="Ribonuclease H-like"/>
    <property type="match status" value="1"/>
</dbReference>
<dbReference type="InterPro" id="IPR036397">
    <property type="entry name" value="RNaseH_sf"/>
</dbReference>
<evidence type="ECO:0000313" key="9">
    <source>
        <dbReference type="EMBL" id="CAH8246468.1"/>
    </source>
</evidence>
<feature type="domain" description="Integrase catalytic" evidence="2">
    <location>
        <begin position="130"/>
        <end position="320"/>
    </location>
</feature>
<dbReference type="EMBL" id="CALYLO010000003">
    <property type="protein sequence ID" value="CAH8245273.1"/>
    <property type="molecule type" value="Genomic_DNA"/>
</dbReference>
<feature type="region of interest" description="Disordered" evidence="1">
    <location>
        <begin position="378"/>
        <end position="427"/>
    </location>
</feature>
<accession>A0ABN8U0V7</accession>
<dbReference type="EMBL" id="CALYLO010000004">
    <property type="protein sequence ID" value="CAH8245984.1"/>
    <property type="molecule type" value="Genomic_DNA"/>
</dbReference>
<evidence type="ECO:0000259" key="2">
    <source>
        <dbReference type="PROSITE" id="PS50994"/>
    </source>
</evidence>
<gene>
    <name evidence="3" type="ORF">WJ0W_000434</name>
    <name evidence="4" type="ORF">WJ0W_001115</name>
    <name evidence="5" type="ORF">WJ0W_001691</name>
    <name evidence="6" type="ORF">WJ0W_002062</name>
    <name evidence="7" type="ORF">WJ0W_002504</name>
    <name evidence="8" type="ORF">WJ0W_003219</name>
    <name evidence="9" type="ORF">WJ0W_003703</name>
    <name evidence="10" type="ORF">WJ0W_006586</name>
    <name evidence="11" type="ORF">WJ0W_006630</name>
</gene>
<dbReference type="InterPro" id="IPR009057">
    <property type="entry name" value="Homeodomain-like_sf"/>
</dbReference>
<dbReference type="InterPro" id="IPR001584">
    <property type="entry name" value="Integrase_cat-core"/>
</dbReference>
<dbReference type="InterPro" id="IPR047797">
    <property type="entry name" value="ISNCY_transpos"/>
</dbReference>
<comment type="caution">
    <text evidence="3">The sequence shown here is derived from an EMBL/GenBank/DDBJ whole genome shotgun (WGS) entry which is preliminary data.</text>
</comment>
<dbReference type="EMBL" id="CALYLO010000016">
    <property type="protein sequence ID" value="CAH8249445.1"/>
    <property type="molecule type" value="Genomic_DNA"/>
</dbReference>
<dbReference type="EMBL" id="CALYLO010000016">
    <property type="protein sequence ID" value="CAH8249401.1"/>
    <property type="molecule type" value="Genomic_DNA"/>
</dbReference>
<dbReference type="NCBIfam" id="NF033594">
    <property type="entry name" value="transpos_ISNCY_2"/>
    <property type="match status" value="1"/>
</dbReference>
<dbReference type="RefSeq" id="WP_261944557.1">
    <property type="nucleotide sequence ID" value="NZ_AP031286.1"/>
</dbReference>
<dbReference type="EMBL" id="CALYLO010000002">
    <property type="protein sequence ID" value="CAH8244832.1"/>
    <property type="molecule type" value="Genomic_DNA"/>
</dbReference>
<dbReference type="EMBL" id="CALYLO010000002">
    <property type="protein sequence ID" value="CAH8244456.1"/>
    <property type="molecule type" value="Genomic_DNA"/>
</dbReference>
<feature type="compositionally biased region" description="Basic residues" evidence="1">
    <location>
        <begin position="118"/>
        <end position="127"/>
    </location>
</feature>
<evidence type="ECO:0000313" key="8">
    <source>
        <dbReference type="EMBL" id="CAH8245984.1"/>
    </source>
</evidence>
<dbReference type="EMBL" id="CALYLO010000001">
    <property type="protein sequence ID" value="CAH8243208.1"/>
    <property type="molecule type" value="Genomic_DNA"/>
</dbReference>
<dbReference type="Gene3D" id="3.30.420.10">
    <property type="entry name" value="Ribonuclease H-like superfamily/Ribonuclease H"/>
    <property type="match status" value="1"/>
</dbReference>
<evidence type="ECO:0000313" key="5">
    <source>
        <dbReference type="EMBL" id="CAH8244456.1"/>
    </source>
</evidence>
<dbReference type="PANTHER" id="PTHR35004">
    <property type="entry name" value="TRANSPOSASE RV3428C-RELATED"/>
    <property type="match status" value="1"/>
</dbReference>
<feature type="region of interest" description="Disordered" evidence="1">
    <location>
        <begin position="116"/>
        <end position="135"/>
    </location>
</feature>
<evidence type="ECO:0000313" key="11">
    <source>
        <dbReference type="EMBL" id="CAH8249445.1"/>
    </source>
</evidence>
<evidence type="ECO:0000313" key="7">
    <source>
        <dbReference type="EMBL" id="CAH8245273.1"/>
    </source>
</evidence>
<evidence type="ECO:0000313" key="6">
    <source>
        <dbReference type="EMBL" id="CAH8244832.1"/>
    </source>
</evidence>